<reference evidence="3 4" key="1">
    <citation type="submission" date="2020-06" db="EMBL/GenBank/DDBJ databases">
        <title>Draft genome sequence of Candidatus Phytoplasma pruni (X-disease group, subgroup 16SrIII-B) strain ChTDIII from Argentina.</title>
        <authorList>
            <person name="Fernandez F.D."/>
            <person name="Zuebert C."/>
            <person name="Huettel B."/>
            <person name="Kube M."/>
            <person name="Conci L.R."/>
        </authorList>
    </citation>
    <scope>NUCLEOTIDE SEQUENCE [LARGE SCALE GENOMIC DNA]</scope>
    <source>
        <strain evidence="3 4">ChTDIII</strain>
    </source>
</reference>
<keyword evidence="2" id="KW-0812">Transmembrane</keyword>
<proteinExistence type="predicted"/>
<evidence type="ECO:0000256" key="1">
    <source>
        <dbReference type="SAM" id="MobiDB-lite"/>
    </source>
</evidence>
<accession>A0A851HJT2</accession>
<comment type="caution">
    <text evidence="3">The sequence shown here is derived from an EMBL/GenBank/DDBJ whole genome shotgun (WGS) entry which is preliminary data.</text>
</comment>
<protein>
    <submittedName>
        <fullName evidence="3">Uncharacterized protein</fullName>
    </submittedName>
</protein>
<dbReference type="AlphaFoldDB" id="A0A851HJT2"/>
<feature type="transmembrane region" description="Helical" evidence="2">
    <location>
        <begin position="161"/>
        <end position="182"/>
    </location>
</feature>
<feature type="transmembrane region" description="Helical" evidence="2">
    <location>
        <begin position="137"/>
        <end position="155"/>
    </location>
</feature>
<sequence>MENKQTNPKLKIVSVLIKAIFSLFASFSLFYPEKIKYNDWLLSNILLAISIILFAYYFAFTNFKKNKGFIKFLFFMESTVLSLISVGLSVKPLIKNEYLNKMLELTNIIAYIFIVHFLIQIYVYYTKKEQTKNNFAFFSYLMLFGLSSYLLGAQKDELQGYILKSLSLVLFIFYLFYLFIFIKDVRKQIKNNKQTKTNSQNNVKPSNEKTNNQ</sequence>
<feature type="region of interest" description="Disordered" evidence="1">
    <location>
        <begin position="193"/>
        <end position="213"/>
    </location>
</feature>
<evidence type="ECO:0000313" key="3">
    <source>
        <dbReference type="EMBL" id="NWN45796.1"/>
    </source>
</evidence>
<name>A0A851HJT2_9MOLU</name>
<gene>
    <name evidence="3" type="ORF">HR065_01730</name>
</gene>
<keyword evidence="4" id="KW-1185">Reference proteome</keyword>
<feature type="compositionally biased region" description="Low complexity" evidence="1">
    <location>
        <begin position="193"/>
        <end position="204"/>
    </location>
</feature>
<organism evidence="3 4">
    <name type="scientific">Candidatus Phytoplasma pruni</name>
    <dbReference type="NCBI Taxonomy" id="479893"/>
    <lineage>
        <taxon>Bacteria</taxon>
        <taxon>Bacillati</taxon>
        <taxon>Mycoplasmatota</taxon>
        <taxon>Mollicutes</taxon>
        <taxon>Acholeplasmatales</taxon>
        <taxon>Acholeplasmataceae</taxon>
        <taxon>Candidatus Phytoplasma</taxon>
        <taxon>16SrIII (X-disease group)</taxon>
    </lineage>
</organism>
<dbReference type="Proteomes" id="UP000568109">
    <property type="component" value="Unassembled WGS sequence"/>
</dbReference>
<feature type="transmembrane region" description="Helical" evidence="2">
    <location>
        <begin position="108"/>
        <end position="125"/>
    </location>
</feature>
<keyword evidence="2" id="KW-0472">Membrane</keyword>
<keyword evidence="2" id="KW-1133">Transmembrane helix</keyword>
<evidence type="ECO:0000256" key="2">
    <source>
        <dbReference type="SAM" id="Phobius"/>
    </source>
</evidence>
<feature type="transmembrane region" description="Helical" evidence="2">
    <location>
        <begin position="69"/>
        <end position="88"/>
    </location>
</feature>
<feature type="transmembrane region" description="Helical" evidence="2">
    <location>
        <begin position="37"/>
        <end position="57"/>
    </location>
</feature>
<dbReference type="EMBL" id="JABUOH010000046">
    <property type="protein sequence ID" value="NWN45796.1"/>
    <property type="molecule type" value="Genomic_DNA"/>
</dbReference>
<evidence type="ECO:0000313" key="4">
    <source>
        <dbReference type="Proteomes" id="UP000568109"/>
    </source>
</evidence>
<dbReference type="RefSeq" id="WP_178734191.1">
    <property type="nucleotide sequence ID" value="NZ_JABUOH010000046.1"/>
</dbReference>
<feature type="transmembrane region" description="Helical" evidence="2">
    <location>
        <begin position="12"/>
        <end position="31"/>
    </location>
</feature>